<dbReference type="InterPro" id="IPR006073">
    <property type="entry name" value="GTP-bd"/>
</dbReference>
<keyword evidence="11 13" id="KW-0472">Membrane</keyword>
<accession>A0ABU4WGW1</accession>
<proteinExistence type="inferred from homology"/>
<evidence type="ECO:0000256" key="12">
    <source>
        <dbReference type="NCBIfam" id="TIGR00437"/>
    </source>
</evidence>
<feature type="transmembrane region" description="Helical" evidence="13">
    <location>
        <begin position="277"/>
        <end position="295"/>
    </location>
</feature>
<dbReference type="Pfam" id="PF07670">
    <property type="entry name" value="Gate"/>
    <property type="match status" value="2"/>
</dbReference>
<feature type="transmembrane region" description="Helical" evidence="13">
    <location>
        <begin position="355"/>
        <end position="379"/>
    </location>
</feature>
<feature type="transmembrane region" description="Helical" evidence="13">
    <location>
        <begin position="465"/>
        <end position="485"/>
    </location>
</feature>
<keyword evidence="8 13" id="KW-0408">Iron</keyword>
<dbReference type="InterPro" id="IPR011642">
    <property type="entry name" value="Gate_dom"/>
</dbReference>
<comment type="similarity">
    <text evidence="13">Belongs to the TRAFAC class TrmE-Era-EngA-EngB-Septin-like GTPase superfamily. FeoB GTPase (TC 9.A.8) family.</text>
</comment>
<dbReference type="Pfam" id="PF07664">
    <property type="entry name" value="FeoB_C"/>
    <property type="match status" value="1"/>
</dbReference>
<evidence type="ECO:0000256" key="2">
    <source>
        <dbReference type="ARBA" id="ARBA00022448"/>
    </source>
</evidence>
<dbReference type="InterPro" id="IPR027417">
    <property type="entry name" value="P-loop_NTPase"/>
</dbReference>
<dbReference type="InterPro" id="IPR050860">
    <property type="entry name" value="FeoB_GTPase"/>
</dbReference>
<dbReference type="PROSITE" id="PS51711">
    <property type="entry name" value="G_FEOB"/>
    <property type="match status" value="1"/>
</dbReference>
<feature type="transmembrane region" description="Helical" evidence="13">
    <location>
        <begin position="523"/>
        <end position="546"/>
    </location>
</feature>
<keyword evidence="9" id="KW-0406">Ion transport</keyword>
<evidence type="ECO:0000256" key="3">
    <source>
        <dbReference type="ARBA" id="ARBA00022475"/>
    </source>
</evidence>
<dbReference type="InterPro" id="IPR005225">
    <property type="entry name" value="Small_GTP-bd"/>
</dbReference>
<dbReference type="InterPro" id="IPR030389">
    <property type="entry name" value="G_FEOB_dom"/>
</dbReference>
<dbReference type="Proteomes" id="UP001275932">
    <property type="component" value="Unassembled WGS sequence"/>
</dbReference>
<dbReference type="NCBIfam" id="TIGR00231">
    <property type="entry name" value="small_GTP"/>
    <property type="match status" value="1"/>
</dbReference>
<dbReference type="CDD" id="cd01879">
    <property type="entry name" value="FeoB"/>
    <property type="match status" value="1"/>
</dbReference>
<evidence type="ECO:0000256" key="1">
    <source>
        <dbReference type="ARBA" id="ARBA00004651"/>
    </source>
</evidence>
<feature type="domain" description="FeoB-type G" evidence="14">
    <location>
        <begin position="1"/>
        <end position="162"/>
    </location>
</feature>
<evidence type="ECO:0000256" key="10">
    <source>
        <dbReference type="ARBA" id="ARBA00023134"/>
    </source>
</evidence>
<evidence type="ECO:0000256" key="6">
    <source>
        <dbReference type="ARBA" id="ARBA00022741"/>
    </source>
</evidence>
<dbReference type="InterPro" id="IPR003373">
    <property type="entry name" value="Fe2_transport_prot-B"/>
</dbReference>
<gene>
    <name evidence="15" type="primary">feoB</name>
    <name evidence="15" type="ORF">MOX91_01435</name>
</gene>
<feature type="transmembrane region" description="Helical" evidence="13">
    <location>
        <begin position="585"/>
        <end position="607"/>
    </location>
</feature>
<evidence type="ECO:0000256" key="8">
    <source>
        <dbReference type="ARBA" id="ARBA00023004"/>
    </source>
</evidence>
<evidence type="ECO:0000256" key="7">
    <source>
        <dbReference type="ARBA" id="ARBA00022989"/>
    </source>
</evidence>
<keyword evidence="5 13" id="KW-0812">Transmembrane</keyword>
<comment type="function">
    <text evidence="13">Probable transporter of a GTP-driven Fe(2+) uptake system.</text>
</comment>
<organism evidence="15 16">
    <name type="scientific">Intestinicryptomonas porci</name>
    <dbReference type="NCBI Taxonomy" id="2926320"/>
    <lineage>
        <taxon>Bacteria</taxon>
        <taxon>Pseudomonadati</taxon>
        <taxon>Verrucomicrobiota</taxon>
        <taxon>Opitutia</taxon>
        <taxon>Opitutales</taxon>
        <taxon>Intestinicryptomonaceae</taxon>
        <taxon>Intestinicryptomonas</taxon>
    </lineage>
</organism>
<dbReference type="Pfam" id="PF02421">
    <property type="entry name" value="FeoB_N"/>
    <property type="match status" value="1"/>
</dbReference>
<dbReference type="InterPro" id="IPR011640">
    <property type="entry name" value="Fe2_transport_prot_B_C"/>
</dbReference>
<sequence length="695" mass="75868">MKFAIAGNPNCGKTTLFNALTGASAHVGNWPGVTVDKKEGVYKKGGFRAEIIDLPGIYSLSPYSPEEVIASNYILNENPDLIINIVDATNLERNIYLTTQLLESDCPIVVALNMTDVAHRDGIKIDVRRLEEELGVSVVEICALKKSGIEKLMDTAAKEAKKPRLGKSVLEESEISCCFEKICSFAKDARHAKFRAVKALEGDAKNSGLSQDALLGIEKIKNEISLPSEFDSDFEAAVANWRYSYISKKISPCIKRKSASEALTISDKIDRFLTGKILGLPIFFALMFFVFHLTFSEDLFFLASLGILEEPLMSPGVYLLGLTEIFTEWLTGIVSSGLDVVKAAEWVKGMMCDGLLAGVGAVLSFMPQIMMLFMFLYILEDTGYMARAAFLMDRFLRRFGLSGKAFLPLLMCFGCLVPAIMGSRTLENDKERKLMIMLAPFFSCGAKLPIWSMFAMAIFPSNADIAIFSIYMIGIITAIIAAIILKKTVFKGDASVFIMELPPYHLPLIKNIALNVWEKLKIYIARAATIIAAATVVIWFLSSFSFGFSMVETNSNESILGVLGSFLQPLFIPLGFASGDIGWKAVVAILTGLIAKEMVVSTMGVLYNPNIEGDALEDDAASSALAATIVATFSPAAAVAFMAFNLLSVPCMAAVATANAEFKSAKWTWATIAFWIATAWVVSFVIYQIGSLLGY</sequence>
<evidence type="ECO:0000256" key="11">
    <source>
        <dbReference type="ARBA" id="ARBA00023136"/>
    </source>
</evidence>
<keyword evidence="3" id="KW-1003">Cell membrane</keyword>
<feature type="transmembrane region" description="Helical" evidence="13">
    <location>
        <begin position="627"/>
        <end position="655"/>
    </location>
</feature>
<comment type="caution">
    <text evidence="15">The sequence shown here is derived from an EMBL/GenBank/DDBJ whole genome shotgun (WGS) entry which is preliminary data.</text>
</comment>
<dbReference type="SUPFAM" id="SSF52540">
    <property type="entry name" value="P-loop containing nucleoside triphosphate hydrolases"/>
    <property type="match status" value="1"/>
</dbReference>
<dbReference type="PRINTS" id="PR00326">
    <property type="entry name" value="GTP1OBG"/>
</dbReference>
<evidence type="ECO:0000256" key="4">
    <source>
        <dbReference type="ARBA" id="ARBA00022496"/>
    </source>
</evidence>
<evidence type="ECO:0000259" key="14">
    <source>
        <dbReference type="PROSITE" id="PS51711"/>
    </source>
</evidence>
<protein>
    <recommendedName>
        <fullName evidence="12 13">Ferrous iron transport protein B</fullName>
    </recommendedName>
</protein>
<evidence type="ECO:0000313" key="16">
    <source>
        <dbReference type="Proteomes" id="UP001275932"/>
    </source>
</evidence>
<feature type="transmembrane region" description="Helical" evidence="13">
    <location>
        <begin position="558"/>
        <end position="578"/>
    </location>
</feature>
<keyword evidence="6" id="KW-0547">Nucleotide-binding</keyword>
<dbReference type="PANTHER" id="PTHR43185">
    <property type="entry name" value="FERROUS IRON TRANSPORT PROTEIN B"/>
    <property type="match status" value="1"/>
</dbReference>
<dbReference type="RefSeq" id="WP_370396296.1">
    <property type="nucleotide sequence ID" value="NZ_JALBUT010000001.1"/>
</dbReference>
<keyword evidence="16" id="KW-1185">Reference proteome</keyword>
<keyword evidence="4 13" id="KW-0410">Iron transport</keyword>
<keyword evidence="7 13" id="KW-1133">Transmembrane helix</keyword>
<keyword evidence="2 13" id="KW-0813">Transport</keyword>
<feature type="transmembrane region" description="Helical" evidence="13">
    <location>
        <begin position="667"/>
        <end position="689"/>
    </location>
</feature>
<evidence type="ECO:0000256" key="5">
    <source>
        <dbReference type="ARBA" id="ARBA00022692"/>
    </source>
</evidence>
<feature type="transmembrane region" description="Helical" evidence="13">
    <location>
        <begin position="434"/>
        <end position="459"/>
    </location>
</feature>
<evidence type="ECO:0000256" key="13">
    <source>
        <dbReference type="RuleBase" id="RU362098"/>
    </source>
</evidence>
<keyword evidence="10 13" id="KW-0342">GTP-binding</keyword>
<evidence type="ECO:0000313" key="15">
    <source>
        <dbReference type="EMBL" id="MDX8414850.1"/>
    </source>
</evidence>
<dbReference type="PANTHER" id="PTHR43185:SF1">
    <property type="entry name" value="FE(2+) TRANSPORTER FEOB"/>
    <property type="match status" value="1"/>
</dbReference>
<reference evidence="15 16" key="1">
    <citation type="submission" date="2022-03" db="EMBL/GenBank/DDBJ databases">
        <title>Novel taxa within the pig intestine.</title>
        <authorList>
            <person name="Wylensek D."/>
            <person name="Bishof K."/>
            <person name="Afrizal A."/>
            <person name="Clavel T."/>
        </authorList>
    </citation>
    <scope>NUCLEOTIDE SEQUENCE [LARGE SCALE GENOMIC DNA]</scope>
    <source>
        <strain evidence="15 16">CLA-KB-P66</strain>
    </source>
</reference>
<feature type="transmembrane region" description="Helical" evidence="13">
    <location>
        <begin position="399"/>
        <end position="422"/>
    </location>
</feature>
<dbReference type="Gene3D" id="3.40.50.300">
    <property type="entry name" value="P-loop containing nucleotide triphosphate hydrolases"/>
    <property type="match status" value="1"/>
</dbReference>
<evidence type="ECO:0000256" key="9">
    <source>
        <dbReference type="ARBA" id="ARBA00023065"/>
    </source>
</evidence>
<dbReference type="EMBL" id="JALBUT010000001">
    <property type="protein sequence ID" value="MDX8414850.1"/>
    <property type="molecule type" value="Genomic_DNA"/>
</dbReference>
<comment type="subcellular location">
    <subcellularLocation>
        <location evidence="13">Cell inner membrane</location>
        <topology evidence="13">Multi-pass membrane protein</topology>
    </subcellularLocation>
    <subcellularLocation>
        <location evidence="1">Cell membrane</location>
        <topology evidence="1">Multi-pass membrane protein</topology>
    </subcellularLocation>
</comment>
<dbReference type="NCBIfam" id="TIGR00437">
    <property type="entry name" value="feoB"/>
    <property type="match status" value="1"/>
</dbReference>
<name>A0ABU4WGW1_9BACT</name>
<dbReference type="Gene3D" id="1.10.287.1770">
    <property type="match status" value="1"/>
</dbReference>